<protein>
    <submittedName>
        <fullName evidence="2">Uncharacterized protein</fullName>
    </submittedName>
</protein>
<keyword evidence="1" id="KW-0472">Membrane</keyword>
<feature type="transmembrane region" description="Helical" evidence="1">
    <location>
        <begin position="72"/>
        <end position="91"/>
    </location>
</feature>
<evidence type="ECO:0000313" key="3">
    <source>
        <dbReference type="Proteomes" id="UP000000370"/>
    </source>
</evidence>
<dbReference type="RefSeq" id="WP_012200572.1">
    <property type="nucleotide sequence ID" value="NC_010001.1"/>
</dbReference>
<proteinExistence type="predicted"/>
<accession>A9KMG5</accession>
<gene>
    <name evidence="2" type="ordered locus">Cphy_2558</name>
</gene>
<reference evidence="3" key="1">
    <citation type="submission" date="2007-11" db="EMBL/GenBank/DDBJ databases">
        <title>Complete genome sequence of Clostridium phytofermentans ISDg.</title>
        <authorList>
            <person name="Leschine S.B."/>
            <person name="Warnick T.A."/>
            <person name="Blanchard J.L."/>
            <person name="Schnell D.J."/>
            <person name="Petit E.L."/>
            <person name="LaTouf W.G."/>
            <person name="Copeland A."/>
            <person name="Lucas S."/>
            <person name="Lapidus A."/>
            <person name="Barry K."/>
            <person name="Glavina del Rio T."/>
            <person name="Dalin E."/>
            <person name="Tice H."/>
            <person name="Pitluck S."/>
            <person name="Kiss H."/>
            <person name="Brettin T."/>
            <person name="Bruce D."/>
            <person name="Detter J.C."/>
            <person name="Han C."/>
            <person name="Kuske C."/>
            <person name="Schmutz J."/>
            <person name="Larimer F."/>
            <person name="Land M."/>
            <person name="Hauser L."/>
            <person name="Kyrpides N."/>
            <person name="Kim E.A."/>
            <person name="Richardson P."/>
        </authorList>
    </citation>
    <scope>NUCLEOTIDE SEQUENCE [LARGE SCALE GENOMIC DNA]</scope>
    <source>
        <strain evidence="3">ATCC 700394 / DSM 18823 / ISDg</strain>
    </source>
</reference>
<keyword evidence="3" id="KW-1185">Reference proteome</keyword>
<dbReference type="AlphaFoldDB" id="A9KMG5"/>
<evidence type="ECO:0000256" key="1">
    <source>
        <dbReference type="SAM" id="Phobius"/>
    </source>
</evidence>
<dbReference type="Proteomes" id="UP000000370">
    <property type="component" value="Chromosome"/>
</dbReference>
<keyword evidence="1" id="KW-0812">Transmembrane</keyword>
<evidence type="ECO:0000313" key="2">
    <source>
        <dbReference type="EMBL" id="ABX42919.1"/>
    </source>
</evidence>
<organism evidence="2 3">
    <name type="scientific">Lachnoclostridium phytofermentans (strain ATCC 700394 / DSM 18823 / ISDg)</name>
    <name type="common">Clostridium phytofermentans</name>
    <dbReference type="NCBI Taxonomy" id="357809"/>
    <lineage>
        <taxon>Bacteria</taxon>
        <taxon>Bacillati</taxon>
        <taxon>Bacillota</taxon>
        <taxon>Clostridia</taxon>
        <taxon>Lachnospirales</taxon>
        <taxon>Lachnospiraceae</taxon>
    </lineage>
</organism>
<name>A9KMG5_LACP7</name>
<dbReference type="STRING" id="357809.Cphy_2558"/>
<dbReference type="EMBL" id="CP000885">
    <property type="protein sequence ID" value="ABX42919.1"/>
    <property type="molecule type" value="Genomic_DNA"/>
</dbReference>
<keyword evidence="1" id="KW-1133">Transmembrane helix</keyword>
<sequence length="136" mass="15226">MQDDNSNDLIDKVLEEDDWNQCSLNITNSLDTYDESLEDINESLAKQLQSMDEDIVNETAKQKRKKKLKQRLGIACAILSLLVAVLVFTPLGKTILSNIVGEYLYGKLSYDGSENNLGNYQGGGEKEVLNQLPDVR</sequence>
<dbReference type="HOGENOM" id="CLU_1871838_0_0_9"/>
<dbReference type="KEGG" id="cpy:Cphy_2558"/>